<dbReference type="HOGENOM" id="CLU_110129_1_0_9"/>
<gene>
    <name evidence="2" type="ordered locus">OB0206</name>
</gene>
<reference evidence="2 3" key="2">
    <citation type="journal article" date="2002" name="Nucleic Acids Res.">
        <title>Genome sequence of Oceanobacillus iheyensis isolated from the Iheya Ridge and its unexpected adaptive capabilities to extreme environments.</title>
        <authorList>
            <person name="Takami H."/>
            <person name="Takaki Y."/>
            <person name="Uchiyama I."/>
        </authorList>
    </citation>
    <scope>NUCLEOTIDE SEQUENCE [LARGE SCALE GENOMIC DNA]</scope>
    <source>
        <strain evidence="3">DSM 14371 / CIP 107618 / JCM 11309 / KCTC 3954 / HTE831</strain>
    </source>
</reference>
<dbReference type="STRING" id="221109.gene:10732403"/>
<dbReference type="RefSeq" id="WP_011064607.1">
    <property type="nucleotide sequence ID" value="NC_004193.1"/>
</dbReference>
<dbReference type="Proteomes" id="UP000000822">
    <property type="component" value="Chromosome"/>
</dbReference>
<evidence type="ECO:0000313" key="3">
    <source>
        <dbReference type="Proteomes" id="UP000000822"/>
    </source>
</evidence>
<proteinExistence type="predicted"/>
<sequence>MHYSHLEDYIQHLYKSIKISSPSQLNMITIAERLGIQVSYGNVSFRFNDEIILRRGTKEQQWQEFGHEVCHYLRHCGNQLSMHPLFFELQEHQANNFSYHFCIPTFMLQHQKNMNALSIAKTFTVTEPFASKRLEIYQQNHIYGDNNHLKQQ</sequence>
<dbReference type="Pfam" id="PF06114">
    <property type="entry name" value="Peptidase_M78"/>
    <property type="match status" value="1"/>
</dbReference>
<dbReference type="KEGG" id="oih:OB0206"/>
<dbReference type="OrthoDB" id="2417909at2"/>
<reference evidence="2 3" key="1">
    <citation type="journal article" date="2001" name="FEMS Microbiol. Lett.">
        <title>Oceanobacillus iheyensis gen. nov., sp. nov., a deep-sea extremely halotolerant and alkaliphilic species isolated from a depth of 1050 m on the Iheya Ridge.</title>
        <authorList>
            <person name="Lu J."/>
            <person name="Nogi Y."/>
            <person name="Takami H."/>
        </authorList>
    </citation>
    <scope>NUCLEOTIDE SEQUENCE [LARGE SCALE GENOMIC DNA]</scope>
    <source>
        <strain evidence="3">DSM 14371 / CIP 107618 / JCM 11309 / KCTC 3954 / HTE831</strain>
    </source>
</reference>
<feature type="domain" description="IrrE N-terminal-like" evidence="1">
    <location>
        <begin position="56"/>
        <end position="134"/>
    </location>
</feature>
<organism evidence="2 3">
    <name type="scientific">Oceanobacillus iheyensis (strain DSM 14371 / CIP 107618 / JCM 11309 / KCTC 3954 / HTE831)</name>
    <dbReference type="NCBI Taxonomy" id="221109"/>
    <lineage>
        <taxon>Bacteria</taxon>
        <taxon>Bacillati</taxon>
        <taxon>Bacillota</taxon>
        <taxon>Bacilli</taxon>
        <taxon>Bacillales</taxon>
        <taxon>Bacillaceae</taxon>
        <taxon>Oceanobacillus</taxon>
    </lineage>
</organism>
<keyword evidence="3" id="KW-1185">Reference proteome</keyword>
<accession>Q8ETQ2</accession>
<dbReference type="AlphaFoldDB" id="Q8ETQ2"/>
<evidence type="ECO:0000259" key="1">
    <source>
        <dbReference type="Pfam" id="PF06114"/>
    </source>
</evidence>
<dbReference type="PhylomeDB" id="Q8ETQ2"/>
<dbReference type="EMBL" id="BA000028">
    <property type="protein sequence ID" value="BAC12162.1"/>
    <property type="molecule type" value="Genomic_DNA"/>
</dbReference>
<protein>
    <submittedName>
        <fullName evidence="2">Phage-like element PBSX protein XKDA</fullName>
    </submittedName>
</protein>
<name>Q8ETQ2_OCEIH</name>
<dbReference type="InterPro" id="IPR010359">
    <property type="entry name" value="IrrE_HExxH"/>
</dbReference>
<dbReference type="eggNOG" id="COG2856">
    <property type="taxonomic scope" value="Bacteria"/>
</dbReference>
<evidence type="ECO:0000313" key="2">
    <source>
        <dbReference type="EMBL" id="BAC12162.1"/>
    </source>
</evidence>